<accession>A0AC35U7Q2</accession>
<dbReference type="Proteomes" id="UP000095286">
    <property type="component" value="Unplaced"/>
</dbReference>
<evidence type="ECO:0000313" key="1">
    <source>
        <dbReference type="Proteomes" id="UP000095286"/>
    </source>
</evidence>
<dbReference type="WBParaSite" id="RSKR_0000873300.1">
    <property type="protein sequence ID" value="RSKR_0000873300.1"/>
    <property type="gene ID" value="RSKR_0000873300"/>
</dbReference>
<name>A0AC35U7Q2_9BILA</name>
<evidence type="ECO:0000313" key="2">
    <source>
        <dbReference type="WBParaSite" id="RSKR_0000873300.1"/>
    </source>
</evidence>
<sequence length="535" mass="60874">MPLLELTIHYHDTCCPSKECSPEQEPVCDNEGTTHTNICFFSKAQCIIDKKRNVNLKIKSYGICNNEQVCNDRCQGTIYKPVCDNLNMTHDNLCAFELFNCRLEQKGIEVRSLVVGKHCSGEAAILFEDKSEDSRIEKGYDWMDSNEKKVGSSDELCSAGECDKRWDPVCDTKNVTHRNECLFKFNLCKIGKQGDPQFYSISIAHKGACGERKAGRKDVSSGGCPSCQDEVESIAVCDNKNGTYESICTFAKINCLKRKRNEEETILIHIGKCGPNSPNFDLKQEKCPSNCSREYKPICDTAGITHPNLCSFQMYNCEQRKRRNLDVSWLKSLKECSTPKSPEPTSELPAFSPSIANTNPPTIKPISIETRNVSKVRAERIECPTLSCGNEESQVCDSEGNMHKNECFFQHERCLAAQNNKVLRPLPDELCFKEECLQKECDESEEFVCGSDFKTYKSMCDLERGKCKNKKLESLFIGKCERCFKQQCQILQDTDDDNLFVCDQNAETRSKCEFEMLRCIYEIKYGYNITEAYVR</sequence>
<reference evidence="2" key="1">
    <citation type="submission" date="2016-11" db="UniProtKB">
        <authorList>
            <consortium name="WormBaseParasite"/>
        </authorList>
    </citation>
    <scope>IDENTIFICATION</scope>
    <source>
        <strain evidence="2">KR3021</strain>
    </source>
</reference>
<proteinExistence type="predicted"/>
<organism evidence="1 2">
    <name type="scientific">Rhabditophanes sp. KR3021</name>
    <dbReference type="NCBI Taxonomy" id="114890"/>
    <lineage>
        <taxon>Eukaryota</taxon>
        <taxon>Metazoa</taxon>
        <taxon>Ecdysozoa</taxon>
        <taxon>Nematoda</taxon>
        <taxon>Chromadorea</taxon>
        <taxon>Rhabditida</taxon>
        <taxon>Tylenchina</taxon>
        <taxon>Panagrolaimomorpha</taxon>
        <taxon>Strongyloidoidea</taxon>
        <taxon>Alloionematidae</taxon>
        <taxon>Rhabditophanes</taxon>
    </lineage>
</organism>
<protein>
    <submittedName>
        <fullName evidence="2">Agrin</fullName>
    </submittedName>
</protein>